<evidence type="ECO:0000256" key="3">
    <source>
        <dbReference type="ARBA" id="ARBA00023163"/>
    </source>
</evidence>
<evidence type="ECO:0000313" key="6">
    <source>
        <dbReference type="Proteomes" id="UP000294480"/>
    </source>
</evidence>
<evidence type="ECO:0000256" key="2">
    <source>
        <dbReference type="ARBA" id="ARBA00023125"/>
    </source>
</evidence>
<reference evidence="5 6" key="1">
    <citation type="submission" date="2019-03" db="EMBL/GenBank/DDBJ databases">
        <title>Genomic Encyclopedia of Type Strains, Phase IV (KMG-IV): sequencing the most valuable type-strain genomes for metagenomic binning, comparative biology and taxonomic classification.</title>
        <authorList>
            <person name="Goeker M."/>
        </authorList>
    </citation>
    <scope>NUCLEOTIDE SEQUENCE [LARGE SCALE GENOMIC DNA]</scope>
    <source>
        <strain evidence="5 6">DSM 102852</strain>
    </source>
</reference>
<dbReference type="Proteomes" id="UP000294480">
    <property type="component" value="Unassembled WGS sequence"/>
</dbReference>
<evidence type="ECO:0000259" key="4">
    <source>
        <dbReference type="PROSITE" id="PS50995"/>
    </source>
</evidence>
<evidence type="ECO:0000313" key="5">
    <source>
        <dbReference type="EMBL" id="TDR32529.1"/>
    </source>
</evidence>
<keyword evidence="6" id="KW-1185">Reference proteome</keyword>
<feature type="domain" description="HTH marR-type" evidence="4">
    <location>
        <begin position="16"/>
        <end position="151"/>
    </location>
</feature>
<proteinExistence type="predicted"/>
<dbReference type="AlphaFoldDB" id="A0A4R6YAD7"/>
<dbReference type="InterPro" id="IPR036388">
    <property type="entry name" value="WH-like_DNA-bd_sf"/>
</dbReference>
<keyword evidence="3" id="KW-0804">Transcription</keyword>
<keyword evidence="1" id="KW-0805">Transcription regulation</keyword>
<keyword evidence="2 5" id="KW-0238">DNA-binding</keyword>
<dbReference type="PANTHER" id="PTHR42756">
    <property type="entry name" value="TRANSCRIPTIONAL REGULATOR, MARR"/>
    <property type="match status" value="1"/>
</dbReference>
<sequence length="175" mass="19650">MNSKTEKKDCVFSAIPNEMKPVIALINRAAHGCTDLFNKHLARVNLTVKGFLILCAAYKNTSFSQLDIAKGLLIDRSTMVSLVDALEQRGLVERVRHVEDRRQYRVVLTLEGERLFKEAREIAYQTEDEYLAVLSDKQKSDLKASLLLVLNAQAEKESQLSQTAPLLLATQTTAE</sequence>
<organism evidence="5 6">
    <name type="scientific">Hydromonas duriensis</name>
    <dbReference type="NCBI Taxonomy" id="1527608"/>
    <lineage>
        <taxon>Bacteria</taxon>
        <taxon>Pseudomonadati</taxon>
        <taxon>Pseudomonadota</taxon>
        <taxon>Betaproteobacteria</taxon>
        <taxon>Burkholderiales</taxon>
        <taxon>Burkholderiaceae</taxon>
        <taxon>Hydromonas</taxon>
    </lineage>
</organism>
<dbReference type="InterPro" id="IPR023187">
    <property type="entry name" value="Tscrpt_reg_MarR-type_CS"/>
</dbReference>
<dbReference type="PRINTS" id="PR00598">
    <property type="entry name" value="HTHMARR"/>
</dbReference>
<protein>
    <submittedName>
        <fullName evidence="5">DNA-binding MarR family transcriptional regulator</fullName>
    </submittedName>
</protein>
<name>A0A4R6YAD7_9BURK</name>
<evidence type="ECO:0000256" key="1">
    <source>
        <dbReference type="ARBA" id="ARBA00023015"/>
    </source>
</evidence>
<dbReference type="InterPro" id="IPR000835">
    <property type="entry name" value="HTH_MarR-typ"/>
</dbReference>
<dbReference type="OrthoDB" id="8907575at2"/>
<comment type="caution">
    <text evidence="5">The sequence shown here is derived from an EMBL/GenBank/DDBJ whole genome shotgun (WGS) entry which is preliminary data.</text>
</comment>
<dbReference type="PROSITE" id="PS01117">
    <property type="entry name" value="HTH_MARR_1"/>
    <property type="match status" value="1"/>
</dbReference>
<dbReference type="EMBL" id="SNZE01000003">
    <property type="protein sequence ID" value="TDR32529.1"/>
    <property type="molecule type" value="Genomic_DNA"/>
</dbReference>
<dbReference type="Gene3D" id="1.10.10.10">
    <property type="entry name" value="Winged helix-like DNA-binding domain superfamily/Winged helix DNA-binding domain"/>
    <property type="match status" value="1"/>
</dbReference>
<dbReference type="SMART" id="SM00347">
    <property type="entry name" value="HTH_MARR"/>
    <property type="match status" value="1"/>
</dbReference>
<dbReference type="InterPro" id="IPR036390">
    <property type="entry name" value="WH_DNA-bd_sf"/>
</dbReference>
<dbReference type="RefSeq" id="WP_133619079.1">
    <property type="nucleotide sequence ID" value="NZ_SNZE01000003.1"/>
</dbReference>
<dbReference type="GO" id="GO:0003700">
    <property type="term" value="F:DNA-binding transcription factor activity"/>
    <property type="evidence" value="ECO:0007669"/>
    <property type="project" value="InterPro"/>
</dbReference>
<gene>
    <name evidence="5" type="ORF">DFR44_10342</name>
</gene>
<dbReference type="SUPFAM" id="SSF46785">
    <property type="entry name" value="Winged helix' DNA-binding domain"/>
    <property type="match status" value="1"/>
</dbReference>
<dbReference type="PROSITE" id="PS50995">
    <property type="entry name" value="HTH_MARR_2"/>
    <property type="match status" value="1"/>
</dbReference>
<dbReference type="Pfam" id="PF01047">
    <property type="entry name" value="MarR"/>
    <property type="match status" value="1"/>
</dbReference>
<accession>A0A4R6YAD7</accession>
<dbReference type="PANTHER" id="PTHR42756:SF1">
    <property type="entry name" value="TRANSCRIPTIONAL REPRESSOR OF EMRAB OPERON"/>
    <property type="match status" value="1"/>
</dbReference>
<dbReference type="GO" id="GO:0003677">
    <property type="term" value="F:DNA binding"/>
    <property type="evidence" value="ECO:0007669"/>
    <property type="project" value="UniProtKB-KW"/>
</dbReference>